<name>A0ABS3RF34_9ACTN</name>
<evidence type="ECO:0000313" key="1">
    <source>
        <dbReference type="EMBL" id="MBO2444850.1"/>
    </source>
</evidence>
<protein>
    <recommendedName>
        <fullName evidence="3">HEAT repeat domain-containing protein</fullName>
    </recommendedName>
</protein>
<proteinExistence type="predicted"/>
<accession>A0ABS3RF34</accession>
<keyword evidence="2" id="KW-1185">Reference proteome</keyword>
<dbReference type="Gene3D" id="1.25.10.10">
    <property type="entry name" value="Leucine-rich Repeat Variant"/>
    <property type="match status" value="2"/>
</dbReference>
<dbReference type="RefSeq" id="WP_208273683.1">
    <property type="nucleotide sequence ID" value="NZ_BAAAGM010000073.1"/>
</dbReference>
<dbReference type="EMBL" id="JAGEOK010000054">
    <property type="protein sequence ID" value="MBO2444850.1"/>
    <property type="molecule type" value="Genomic_DNA"/>
</dbReference>
<dbReference type="InterPro" id="IPR016024">
    <property type="entry name" value="ARM-type_fold"/>
</dbReference>
<gene>
    <name evidence="1" type="ORF">J4557_45820</name>
</gene>
<sequence length="381" mass="41410">MFDGLDQVPWRELTYALSGEADLPLLFRTLLEAEAAAEAADELLNEFYHQGGSICSAAVEALPFLMEAAESTRVTCRGDLLEIVGRLAWTAREVAPFRVAGGWAEAWEAAVPRLIALLDDEDPHLRRASASVLEQAVTHADVVVSALRDRWHAQDRSTRLDQILIIGSLAGSLTAVTLPETLIWLRDLTSAPDEQLRFAATLAPRKAMPGRAPSIEPIMTALSGDLSAWSGSEHFYGPSAWTVRWAIDGLSGDVDAQEQLCLALLAHPEAERRQGAIHAAGNVLSVSRRPRRLLPALRDHAADPDVETRTFSLHLLAAHARPGGQDADLFADHLNDEAQAPRSPLVADVAVWGLAWSGDDRCLPGLAERIDGRRSLLAAHW</sequence>
<organism evidence="1 2">
    <name type="scientific">Actinomadura nitritigenes</name>
    <dbReference type="NCBI Taxonomy" id="134602"/>
    <lineage>
        <taxon>Bacteria</taxon>
        <taxon>Bacillati</taxon>
        <taxon>Actinomycetota</taxon>
        <taxon>Actinomycetes</taxon>
        <taxon>Streptosporangiales</taxon>
        <taxon>Thermomonosporaceae</taxon>
        <taxon>Actinomadura</taxon>
    </lineage>
</organism>
<dbReference type="Proteomes" id="UP000666915">
    <property type="component" value="Unassembled WGS sequence"/>
</dbReference>
<dbReference type="InterPro" id="IPR011989">
    <property type="entry name" value="ARM-like"/>
</dbReference>
<reference evidence="1 2" key="1">
    <citation type="submission" date="2021-03" db="EMBL/GenBank/DDBJ databases">
        <authorList>
            <person name="Kanchanasin P."/>
            <person name="Saeng-In P."/>
            <person name="Phongsopitanun W."/>
            <person name="Yuki M."/>
            <person name="Kudo T."/>
            <person name="Ohkuma M."/>
            <person name="Tanasupawat S."/>
        </authorList>
    </citation>
    <scope>NUCLEOTIDE SEQUENCE [LARGE SCALE GENOMIC DNA]</scope>
    <source>
        <strain evidence="1 2">L46</strain>
    </source>
</reference>
<evidence type="ECO:0000313" key="2">
    <source>
        <dbReference type="Proteomes" id="UP000666915"/>
    </source>
</evidence>
<comment type="caution">
    <text evidence="1">The sequence shown here is derived from an EMBL/GenBank/DDBJ whole genome shotgun (WGS) entry which is preliminary data.</text>
</comment>
<dbReference type="SUPFAM" id="SSF48371">
    <property type="entry name" value="ARM repeat"/>
    <property type="match status" value="1"/>
</dbReference>
<evidence type="ECO:0008006" key="3">
    <source>
        <dbReference type="Google" id="ProtNLM"/>
    </source>
</evidence>